<dbReference type="PANTHER" id="PTHR34599">
    <property type="entry name" value="PEROXIDASE-RELATED"/>
    <property type="match status" value="1"/>
</dbReference>
<keyword evidence="1" id="KW-0560">Oxidoreductase</keyword>
<dbReference type="InterPro" id="IPR052559">
    <property type="entry name" value="V-haloperoxidase"/>
</dbReference>
<dbReference type="Gene3D" id="1.10.606.10">
    <property type="entry name" value="Vanadium-containing Chloroperoxidase, domain 2"/>
    <property type="match status" value="1"/>
</dbReference>
<dbReference type="CDD" id="cd03398">
    <property type="entry name" value="PAP2_haloperoxidase"/>
    <property type="match status" value="1"/>
</dbReference>
<evidence type="ECO:0000313" key="1">
    <source>
        <dbReference type="EMBL" id="MFD0318915.1"/>
    </source>
</evidence>
<proteinExistence type="predicted"/>
<name>A0ABW2WHG4_9ACTN</name>
<evidence type="ECO:0000313" key="2">
    <source>
        <dbReference type="Proteomes" id="UP001597023"/>
    </source>
</evidence>
<dbReference type="GO" id="GO:0004601">
    <property type="term" value="F:peroxidase activity"/>
    <property type="evidence" value="ECO:0007669"/>
    <property type="project" value="UniProtKB-KW"/>
</dbReference>
<accession>A0ABW2WHG4</accession>
<dbReference type="RefSeq" id="WP_381616703.1">
    <property type="nucleotide sequence ID" value="NZ_JBHTEB010000001.1"/>
</dbReference>
<sequence>MQTANGEESDYAPLPFIANYSKGLPHDRLGEVDPAAYNLLRRALHTGRHEDFERIPLAGPRKLVNPQAGLAFDLQGPDAQALTVPPAPRIDSAQGAAEAVELYWMALCRDVPFTDFAASQEAADAAAELTAMPSLAGPTERGEVTPRTLFRGTTPGDLVGPYLSQFLLKDIPYGTLLIKQTLDTLVRPVDHLTTWDDWLEVQNGDTTVPDQRDFTRRRYVQTPRDLAHYVHFDALYEAYLNSALILLGSGAPVDAGNPYQYSHNQEGFGTYGGPHLLSLVTEVATRALKAVWYQKWYVHRRLRPEELGGRIHQHLSNVREYPVHSGVLGSTAVDRVFKKYGSYLLPQAFPEGSPTHPAYGAGHATVAGACVTILKAWFDERHLLTDPVVPSKDGKSLKPYTGADAGRLTVGGELNKVAANVAIGRNMGGVHWRSDYTASVRLGEEIAIGLLREARESTLEDAYFSLTRFDGTTISV</sequence>
<organism evidence="1 2">
    <name type="scientific">Streptomyces flavalbus</name>
    <dbReference type="NCBI Taxonomy" id="2665155"/>
    <lineage>
        <taxon>Bacteria</taxon>
        <taxon>Bacillati</taxon>
        <taxon>Actinomycetota</taxon>
        <taxon>Actinomycetes</taxon>
        <taxon>Kitasatosporales</taxon>
        <taxon>Streptomycetaceae</taxon>
        <taxon>Streptomyces</taxon>
    </lineage>
</organism>
<dbReference type="EC" id="1.11.1.-" evidence="1"/>
<reference evidence="2" key="1">
    <citation type="journal article" date="2019" name="Int. J. Syst. Evol. Microbiol.">
        <title>The Global Catalogue of Microorganisms (GCM) 10K type strain sequencing project: providing services to taxonomists for standard genome sequencing and annotation.</title>
        <authorList>
            <consortium name="The Broad Institute Genomics Platform"/>
            <consortium name="The Broad Institute Genome Sequencing Center for Infectious Disease"/>
            <person name="Wu L."/>
            <person name="Ma J."/>
        </authorList>
    </citation>
    <scope>NUCLEOTIDE SEQUENCE [LARGE SCALE GENOMIC DNA]</scope>
    <source>
        <strain evidence="2">CGMCC 4.7400</strain>
    </source>
</reference>
<keyword evidence="2" id="KW-1185">Reference proteome</keyword>
<gene>
    <name evidence="1" type="ORF">ACFQZ6_32810</name>
</gene>
<dbReference type="EMBL" id="JBHTEB010000001">
    <property type="protein sequence ID" value="MFD0318915.1"/>
    <property type="molecule type" value="Genomic_DNA"/>
</dbReference>
<keyword evidence="1" id="KW-0575">Peroxidase</keyword>
<dbReference type="SUPFAM" id="SSF48317">
    <property type="entry name" value="Acid phosphatase/Vanadium-dependent haloperoxidase"/>
    <property type="match status" value="1"/>
</dbReference>
<dbReference type="Proteomes" id="UP001597023">
    <property type="component" value="Unassembled WGS sequence"/>
</dbReference>
<protein>
    <submittedName>
        <fullName evidence="1">Vanadium-dependent haloperoxidase</fullName>
        <ecNumber evidence="1">1.11.1.-</ecNumber>
    </submittedName>
</protein>
<dbReference type="InterPro" id="IPR036938">
    <property type="entry name" value="PAP2/HPO_sf"/>
</dbReference>
<dbReference type="InterPro" id="IPR016119">
    <property type="entry name" value="Br/Cl_peroxidase_C"/>
</dbReference>
<dbReference type="PANTHER" id="PTHR34599:SF1">
    <property type="entry name" value="PHOSPHATIDIC ACID PHOSPHATASE TYPE 2_HALOPEROXIDASE DOMAIN-CONTAINING PROTEIN"/>
    <property type="match status" value="1"/>
</dbReference>
<comment type="caution">
    <text evidence="1">The sequence shown here is derived from an EMBL/GenBank/DDBJ whole genome shotgun (WGS) entry which is preliminary data.</text>
</comment>